<feature type="region of interest" description="Disordered" evidence="1">
    <location>
        <begin position="75"/>
        <end position="94"/>
    </location>
</feature>
<organism evidence="5 6">
    <name type="scientific">Paractinoplanes deccanensis</name>
    <dbReference type="NCBI Taxonomy" id="113561"/>
    <lineage>
        <taxon>Bacteria</taxon>
        <taxon>Bacillati</taxon>
        <taxon>Actinomycetota</taxon>
        <taxon>Actinomycetes</taxon>
        <taxon>Micromonosporales</taxon>
        <taxon>Micromonosporaceae</taxon>
        <taxon>Paractinoplanes</taxon>
    </lineage>
</organism>
<dbReference type="SUPFAM" id="SSF48452">
    <property type="entry name" value="TPR-like"/>
    <property type="match status" value="1"/>
</dbReference>
<keyword evidence="6" id="KW-1185">Reference proteome</keyword>
<keyword evidence="2" id="KW-0812">Transmembrane</keyword>
<protein>
    <recommendedName>
        <fullName evidence="7">AAA+ ATPase domain-containing protein</fullName>
    </recommendedName>
</protein>
<feature type="transmembrane region" description="Helical" evidence="2">
    <location>
        <begin position="12"/>
        <end position="33"/>
    </location>
</feature>
<dbReference type="SUPFAM" id="SSF52540">
    <property type="entry name" value="P-loop containing nucleoside triphosphate hydrolases"/>
    <property type="match status" value="1"/>
</dbReference>
<accession>A0ABQ3YEU0</accession>
<dbReference type="Proteomes" id="UP000609879">
    <property type="component" value="Unassembled WGS sequence"/>
</dbReference>
<dbReference type="InterPro" id="IPR041664">
    <property type="entry name" value="AAA_16"/>
</dbReference>
<dbReference type="InterPro" id="IPR011990">
    <property type="entry name" value="TPR-like_helical_dom_sf"/>
</dbReference>
<evidence type="ECO:0000256" key="1">
    <source>
        <dbReference type="SAM" id="MobiDB-lite"/>
    </source>
</evidence>
<dbReference type="Pfam" id="PF13191">
    <property type="entry name" value="AAA_16"/>
    <property type="match status" value="1"/>
</dbReference>
<proteinExistence type="predicted"/>
<comment type="caution">
    <text evidence="5">The sequence shown here is derived from an EMBL/GenBank/DDBJ whole genome shotgun (WGS) entry which is preliminary data.</text>
</comment>
<gene>
    <name evidence="5" type="ORF">Ade02nite_71670</name>
</gene>
<evidence type="ECO:0000256" key="2">
    <source>
        <dbReference type="SAM" id="Phobius"/>
    </source>
</evidence>
<keyword evidence="2" id="KW-0472">Membrane</keyword>
<dbReference type="Gene3D" id="3.40.50.300">
    <property type="entry name" value="P-loop containing nucleotide triphosphate hydrolases"/>
    <property type="match status" value="1"/>
</dbReference>
<evidence type="ECO:0000313" key="5">
    <source>
        <dbReference type="EMBL" id="GID78526.1"/>
    </source>
</evidence>
<dbReference type="Gene3D" id="1.25.40.10">
    <property type="entry name" value="Tetratricopeptide repeat domain"/>
    <property type="match status" value="1"/>
</dbReference>
<dbReference type="InterPro" id="IPR027417">
    <property type="entry name" value="P-loop_NTPase"/>
</dbReference>
<dbReference type="Pfam" id="PF17874">
    <property type="entry name" value="TPR_MalT"/>
    <property type="match status" value="1"/>
</dbReference>
<dbReference type="EMBL" id="BOMI01000146">
    <property type="protein sequence ID" value="GID78526.1"/>
    <property type="molecule type" value="Genomic_DNA"/>
</dbReference>
<evidence type="ECO:0000313" key="6">
    <source>
        <dbReference type="Proteomes" id="UP000609879"/>
    </source>
</evidence>
<feature type="domain" description="Orc1-like AAA ATPase" evidence="3">
    <location>
        <begin position="112"/>
        <end position="250"/>
    </location>
</feature>
<feature type="domain" description="MalT-like TPR region" evidence="4">
    <location>
        <begin position="498"/>
        <end position="727"/>
    </location>
</feature>
<reference evidence="5 6" key="1">
    <citation type="submission" date="2021-01" db="EMBL/GenBank/DDBJ databases">
        <title>Whole genome shotgun sequence of Actinoplanes deccanensis NBRC 13994.</title>
        <authorList>
            <person name="Komaki H."/>
            <person name="Tamura T."/>
        </authorList>
    </citation>
    <scope>NUCLEOTIDE SEQUENCE [LARGE SCALE GENOMIC DNA]</scope>
    <source>
        <strain evidence="5 6">NBRC 13994</strain>
    </source>
</reference>
<evidence type="ECO:0008006" key="7">
    <source>
        <dbReference type="Google" id="ProtNLM"/>
    </source>
</evidence>
<name>A0ABQ3YEU0_9ACTN</name>
<evidence type="ECO:0000259" key="4">
    <source>
        <dbReference type="Pfam" id="PF17874"/>
    </source>
</evidence>
<dbReference type="RefSeq" id="WP_203773509.1">
    <property type="nucleotide sequence ID" value="NZ_BAAABO010000038.1"/>
</dbReference>
<dbReference type="InterPro" id="IPR041617">
    <property type="entry name" value="TPR_MalT"/>
</dbReference>
<evidence type="ECO:0000259" key="3">
    <source>
        <dbReference type="Pfam" id="PF13191"/>
    </source>
</evidence>
<keyword evidence="2" id="KW-1133">Transmembrane helix</keyword>
<sequence>MRFKGHFRPLAAALLVAVTGILTTLVGIAINGATGDEKAAWPGPLRLIQTNPWPSVIVLTAVGVLVAIPLWRLSSGSSETTTPSSDTTEDDREVAGLPEFVPGTLRDRRTPLDALTTKMTRDEGVFVQLVGAPGIGKTAIVAELLRNRPDNVGAGYLAVRGFPGVNAFSVLERLASAVSDPGDRQRLLERLSDGGSDLVMRSKDVLRELGKSRVWLVVDDAQDLFATGASEWLDEALGLVFDTLRDQREEHRVKVLFASEKPLPRPRDIETVSVTAGLPQEYFRAFVGDVAIPGAPAPRVGALAKATGRHPRTAELVLGIQAIKAETGPDPIDVASDSKALTRTLLSSLDEPRRRALRLLAILDRPVRPPVIAHLDGRPSDEVGDVRDALDQLVRCRLIRRYDDHYYVPGGESGRITTRIPEAEIASQRRKAAEYLAATVPGRDPVRLDDLEDDLHAVDLFVSAGDPGRAVRLMASLNDRYLLGWGQTAALTPWLTRVSGERLSFREQVLYVMLTGHALAQQGNLEKAIETVEGGVRMSAGPKPSTTYLAFLVQLAAYHFRAGQVAKAAEHYQTLLDQSPAGHKGVSTAHLGLAVCLVEAGAFAEADDHLDRAESDRHSADPDVVLPLLYLRALISFERGRDDESLARLEDLRKRAGNDRVMIARCDDLQAWVHLLRRDPKLAEDAARRAQDVAVRVGDPDLWSTAHTTLAFVELTKGCPGPALTAAKPATRYAQGVLGAEAFAMQGVAFLRDGNRGEPTRRAFAEAVELARALRETSPGSYRAYEIEGLALSGLALLQPERGEQPALDAYLAARDIVDLGGARFRRREFFATLIAGSPGNPLPRIKALLG</sequence>
<feature type="compositionally biased region" description="Low complexity" evidence="1">
    <location>
        <begin position="75"/>
        <end position="86"/>
    </location>
</feature>
<feature type="transmembrane region" description="Helical" evidence="2">
    <location>
        <begin position="53"/>
        <end position="71"/>
    </location>
</feature>